<reference evidence="2" key="1">
    <citation type="submission" date="2022-02" db="EMBL/GenBank/DDBJ databases">
        <authorList>
            <person name="Leng L."/>
        </authorList>
    </citation>
    <scope>NUCLEOTIDE SEQUENCE</scope>
    <source>
        <strain evidence="2">JI</strain>
    </source>
</reference>
<dbReference type="EMBL" id="JAKOAV010000003">
    <property type="protein sequence ID" value="MDF9407308.1"/>
    <property type="molecule type" value="Genomic_DNA"/>
</dbReference>
<keyword evidence="3" id="KW-1185">Reference proteome</keyword>
<protein>
    <recommendedName>
        <fullName evidence="4">DUF916 domain-containing protein</fullName>
    </recommendedName>
</protein>
<feature type="transmembrane region" description="Helical" evidence="1">
    <location>
        <begin position="281"/>
        <end position="302"/>
    </location>
</feature>
<dbReference type="RefSeq" id="WP_277442516.1">
    <property type="nucleotide sequence ID" value="NZ_JAKOAV010000003.1"/>
</dbReference>
<evidence type="ECO:0008006" key="4">
    <source>
        <dbReference type="Google" id="ProtNLM"/>
    </source>
</evidence>
<name>A0A9X4H2I5_9FIRM</name>
<dbReference type="Proteomes" id="UP001154312">
    <property type="component" value="Unassembled WGS sequence"/>
</dbReference>
<keyword evidence="1" id="KW-0812">Transmembrane</keyword>
<accession>A0A9X4H2I5</accession>
<organism evidence="2 3">
    <name type="scientific">Pelotomaculum isophthalicicum JI</name>
    <dbReference type="NCBI Taxonomy" id="947010"/>
    <lineage>
        <taxon>Bacteria</taxon>
        <taxon>Bacillati</taxon>
        <taxon>Bacillota</taxon>
        <taxon>Clostridia</taxon>
        <taxon>Eubacteriales</taxon>
        <taxon>Desulfotomaculaceae</taxon>
        <taxon>Pelotomaculum</taxon>
    </lineage>
</organism>
<evidence type="ECO:0000313" key="2">
    <source>
        <dbReference type="EMBL" id="MDF9407308.1"/>
    </source>
</evidence>
<keyword evidence="1" id="KW-1133">Transmembrane helix</keyword>
<gene>
    <name evidence="2" type="ORF">L7E55_02870</name>
</gene>
<evidence type="ECO:0000256" key="1">
    <source>
        <dbReference type="SAM" id="Phobius"/>
    </source>
</evidence>
<comment type="caution">
    <text evidence="2">The sequence shown here is derived from an EMBL/GenBank/DDBJ whole genome shotgun (WGS) entry which is preliminary data.</text>
</comment>
<keyword evidence="1" id="KW-0472">Membrane</keyword>
<sequence length="322" mass="35950">MVRIKPVKGIFILLLGIGLLIGAYDTANAVELNGVSLGPSIVDKTVKPGESFEQEFNVQNRTGEIVRIEAYLQDFREENNQWNKVEDIDSSWSPMTWATVVSAPEKLDNGEQGKIRVRFDVPLNAEAGEHVTYFNSKFIPMLPEQEGKLSAAITVASEIRSLVYVKVTDAAGSLNLKRDWRVIKADTGFWNTGKPVFIVAVTNTGDVHLEVRGNIEIYDVLRNQRTQLNVPLFNVLPGKEKKIEIPWDEAPFIGYFQGNMLLTYNSENFYERKLSFLTGPLLTMAGTVTIIAAIILAVILYIRKLHKRLAEKGGLQDNNPGA</sequence>
<evidence type="ECO:0000313" key="3">
    <source>
        <dbReference type="Proteomes" id="UP001154312"/>
    </source>
</evidence>
<dbReference type="AlphaFoldDB" id="A0A9X4H2I5"/>
<proteinExistence type="predicted"/>